<proteinExistence type="predicted"/>
<evidence type="ECO:0000313" key="3">
    <source>
        <dbReference type="Proteomes" id="UP001189429"/>
    </source>
</evidence>
<feature type="region of interest" description="Disordered" evidence="1">
    <location>
        <begin position="1"/>
        <end position="42"/>
    </location>
</feature>
<organism evidence="2 3">
    <name type="scientific">Prorocentrum cordatum</name>
    <dbReference type="NCBI Taxonomy" id="2364126"/>
    <lineage>
        <taxon>Eukaryota</taxon>
        <taxon>Sar</taxon>
        <taxon>Alveolata</taxon>
        <taxon>Dinophyceae</taxon>
        <taxon>Prorocentrales</taxon>
        <taxon>Prorocentraceae</taxon>
        <taxon>Prorocentrum</taxon>
    </lineage>
</organism>
<dbReference type="Proteomes" id="UP001189429">
    <property type="component" value="Unassembled WGS sequence"/>
</dbReference>
<reference evidence="2" key="1">
    <citation type="submission" date="2023-10" db="EMBL/GenBank/DDBJ databases">
        <authorList>
            <person name="Chen Y."/>
            <person name="Shah S."/>
            <person name="Dougan E. K."/>
            <person name="Thang M."/>
            <person name="Chan C."/>
        </authorList>
    </citation>
    <scope>NUCLEOTIDE SEQUENCE [LARGE SCALE GENOMIC DNA]</scope>
</reference>
<evidence type="ECO:0000313" key="2">
    <source>
        <dbReference type="EMBL" id="CAK0788546.1"/>
    </source>
</evidence>
<sequence>ECHGSQAELETMLARSPSSASNRGNFRGCETRGAGGLAAPAPGLARAEREQLRKDAAAGCSPSFFKPVVAPRIVVDGRPQLIAITNRSADREIRALNAHNDDLSDAQKIKLRDERATHAQRSNSAPPRLAFLAMGDFNFSDEPSQSHLVPQAGQRRQTVEVRFRQNQSFWRQLRHPDLFLKASPGGHHDRSSLPFLPPFIPRLRCELNIAQDSDHAIAKLAIETRQPQEKGQRPIADFVFRPEQYKSFLAKMLSEAELGTMADLRRRDVTEQSMTLAAELARNELQRPPLGAGDARWRPGASRSGRLPARLGAPICLPPAV</sequence>
<gene>
    <name evidence="2" type="ORF">PCOR1329_LOCUS409</name>
</gene>
<name>A0ABN9PBF0_9DINO</name>
<feature type="non-terminal residue" evidence="2">
    <location>
        <position position="1"/>
    </location>
</feature>
<accession>A0ABN9PBF0</accession>
<protein>
    <submittedName>
        <fullName evidence="2">Uncharacterized protein</fullName>
    </submittedName>
</protein>
<comment type="caution">
    <text evidence="2">The sequence shown here is derived from an EMBL/GenBank/DDBJ whole genome shotgun (WGS) entry which is preliminary data.</text>
</comment>
<evidence type="ECO:0000256" key="1">
    <source>
        <dbReference type="SAM" id="MobiDB-lite"/>
    </source>
</evidence>
<dbReference type="EMBL" id="CAUYUJ010000079">
    <property type="protein sequence ID" value="CAK0788546.1"/>
    <property type="molecule type" value="Genomic_DNA"/>
</dbReference>
<keyword evidence="3" id="KW-1185">Reference proteome</keyword>